<dbReference type="Pfam" id="PF13692">
    <property type="entry name" value="Glyco_trans_1_4"/>
    <property type="match status" value="1"/>
</dbReference>
<dbReference type="PANTHER" id="PTHR46401:SF2">
    <property type="entry name" value="GLYCOSYLTRANSFERASE WBBK-RELATED"/>
    <property type="match status" value="1"/>
</dbReference>
<evidence type="ECO:0000256" key="1">
    <source>
        <dbReference type="ARBA" id="ARBA00022679"/>
    </source>
</evidence>
<dbReference type="CDD" id="cd03801">
    <property type="entry name" value="GT4_PimA-like"/>
    <property type="match status" value="1"/>
</dbReference>
<sequence length="367" mass="40082">MRVHVVDPPAYTPPYDHALCAALAAAGADTTLVTSRFGYADVPRDGTYTVDERFYRHGPQRPGRARQAARALQHIPDMVAYRRAAREADVIHFQWLAVQQADVHLLPTGRPLVLTAHDVLPREAGRRRRDAQRRLYERVDHVVVHSEHGRARLTDDLGLDPARVTVIPHGAFTHLLDVPGAAPLPPELAAVERPVVLCFGLLRPYKGIDVLLEAWRGIDDAELWIVGMPRMDTAPLRAAAPEGVRFIERFVPDREIAALFERADIVVLPYREIDQSGVLFTALAFGRPLILSAVGGFPEVARDGAARLVPGGDPAALHAELAELLADPAARAALAQAAAQTARERYGWGPIARAHLELYGRLTGGAA</sequence>
<dbReference type="PANTHER" id="PTHR46401">
    <property type="entry name" value="GLYCOSYLTRANSFERASE WBBK-RELATED"/>
    <property type="match status" value="1"/>
</dbReference>
<dbReference type="SUPFAM" id="SSF53756">
    <property type="entry name" value="UDP-Glycosyltransferase/glycogen phosphorylase"/>
    <property type="match status" value="1"/>
</dbReference>
<dbReference type="Pfam" id="PF13439">
    <property type="entry name" value="Glyco_transf_4"/>
    <property type="match status" value="1"/>
</dbReference>
<proteinExistence type="predicted"/>
<dbReference type="InterPro" id="IPR028098">
    <property type="entry name" value="Glyco_trans_4-like_N"/>
</dbReference>
<organism evidence="3">
    <name type="scientific">freshwater metagenome</name>
    <dbReference type="NCBI Taxonomy" id="449393"/>
    <lineage>
        <taxon>unclassified sequences</taxon>
        <taxon>metagenomes</taxon>
        <taxon>ecological metagenomes</taxon>
    </lineage>
</organism>
<dbReference type="EMBL" id="CAFBMX010000001">
    <property type="protein sequence ID" value="CAB4913926.1"/>
    <property type="molecule type" value="Genomic_DNA"/>
</dbReference>
<protein>
    <submittedName>
        <fullName evidence="3">Unannotated protein</fullName>
    </submittedName>
</protein>
<evidence type="ECO:0000259" key="2">
    <source>
        <dbReference type="Pfam" id="PF13439"/>
    </source>
</evidence>
<dbReference type="Gene3D" id="3.40.50.2000">
    <property type="entry name" value="Glycogen Phosphorylase B"/>
    <property type="match status" value="2"/>
</dbReference>
<accession>A0A6J7H4K8</accession>
<feature type="domain" description="Glycosyltransferase subfamily 4-like N-terminal" evidence="2">
    <location>
        <begin position="17"/>
        <end position="170"/>
    </location>
</feature>
<dbReference type="AlphaFoldDB" id="A0A6J7H4K8"/>
<gene>
    <name evidence="3" type="ORF">UFOPK3674_00103</name>
</gene>
<dbReference type="GO" id="GO:0009103">
    <property type="term" value="P:lipopolysaccharide biosynthetic process"/>
    <property type="evidence" value="ECO:0007669"/>
    <property type="project" value="TreeGrafter"/>
</dbReference>
<evidence type="ECO:0000313" key="3">
    <source>
        <dbReference type="EMBL" id="CAB4913926.1"/>
    </source>
</evidence>
<keyword evidence="1" id="KW-0808">Transferase</keyword>
<reference evidence="3" key="1">
    <citation type="submission" date="2020-05" db="EMBL/GenBank/DDBJ databases">
        <authorList>
            <person name="Chiriac C."/>
            <person name="Salcher M."/>
            <person name="Ghai R."/>
            <person name="Kavagutti S V."/>
        </authorList>
    </citation>
    <scope>NUCLEOTIDE SEQUENCE</scope>
</reference>
<dbReference type="GO" id="GO:0016757">
    <property type="term" value="F:glycosyltransferase activity"/>
    <property type="evidence" value="ECO:0007669"/>
    <property type="project" value="TreeGrafter"/>
</dbReference>
<name>A0A6J7H4K8_9ZZZZ</name>